<dbReference type="RefSeq" id="WP_345494497.1">
    <property type="nucleotide sequence ID" value="NZ_BAABJM010000001.1"/>
</dbReference>
<organism evidence="2 3">
    <name type="scientific">Nocardia callitridis</name>
    <dbReference type="NCBI Taxonomy" id="648753"/>
    <lineage>
        <taxon>Bacteria</taxon>
        <taxon>Bacillati</taxon>
        <taxon>Actinomycetota</taxon>
        <taxon>Actinomycetes</taxon>
        <taxon>Mycobacteriales</taxon>
        <taxon>Nocardiaceae</taxon>
        <taxon>Nocardia</taxon>
    </lineage>
</organism>
<name>A0ABP9K497_9NOCA</name>
<gene>
    <name evidence="2" type="ORF">GCM10023318_16850</name>
</gene>
<feature type="region of interest" description="Disordered" evidence="1">
    <location>
        <begin position="58"/>
        <end position="101"/>
    </location>
</feature>
<dbReference type="EMBL" id="BAABJM010000001">
    <property type="protein sequence ID" value="GAA5048728.1"/>
    <property type="molecule type" value="Genomic_DNA"/>
</dbReference>
<dbReference type="Proteomes" id="UP001500603">
    <property type="component" value="Unassembled WGS sequence"/>
</dbReference>
<evidence type="ECO:0000313" key="3">
    <source>
        <dbReference type="Proteomes" id="UP001500603"/>
    </source>
</evidence>
<proteinExistence type="predicted"/>
<sequence length="101" mass="11709">MNLRSLLTRRPTDRLAWHPVIAPEHTSVFRNSLGDDASRHDDHPGYDYSQYADYCHQHPTMLPQDDADTDDEEPARRSAAQESLERLLTPNELDVIRGQRR</sequence>
<protein>
    <submittedName>
        <fullName evidence="2">Uncharacterized protein</fullName>
    </submittedName>
</protein>
<reference evidence="3" key="1">
    <citation type="journal article" date="2019" name="Int. J. Syst. Evol. Microbiol.">
        <title>The Global Catalogue of Microorganisms (GCM) 10K type strain sequencing project: providing services to taxonomists for standard genome sequencing and annotation.</title>
        <authorList>
            <consortium name="The Broad Institute Genomics Platform"/>
            <consortium name="The Broad Institute Genome Sequencing Center for Infectious Disease"/>
            <person name="Wu L."/>
            <person name="Ma J."/>
        </authorList>
    </citation>
    <scope>NUCLEOTIDE SEQUENCE [LARGE SCALE GENOMIC DNA]</scope>
    <source>
        <strain evidence="3">JCM 18298</strain>
    </source>
</reference>
<evidence type="ECO:0000256" key="1">
    <source>
        <dbReference type="SAM" id="MobiDB-lite"/>
    </source>
</evidence>
<accession>A0ABP9K497</accession>
<comment type="caution">
    <text evidence="2">The sequence shown here is derived from an EMBL/GenBank/DDBJ whole genome shotgun (WGS) entry which is preliminary data.</text>
</comment>
<evidence type="ECO:0000313" key="2">
    <source>
        <dbReference type="EMBL" id="GAA5048728.1"/>
    </source>
</evidence>
<keyword evidence="3" id="KW-1185">Reference proteome</keyword>